<sequence>MPIFPPYSGPPLLDQVVSVENLTLAWRRVRGNIHVARRARSAGFDAMTVRDFEADWLNQMRGLAEELQTGSYRPLPARHVTIPKASGGERAIAILAIRDRVAQRAVQQVLQPLFEPLFLDCSYGCRLYVVEAGRPSLALDMMEEFRPLVIDRLVLELLKAGALRRDQFERPAHRPDAVYLDATGRALLVERYEAAMSAPTRLASGEQTPMRRVVLLQAQAVARIVRGEQAEY</sequence>
<keyword evidence="2" id="KW-0479">Metal-binding</keyword>
<keyword evidence="1" id="KW-0540">Nuclease</keyword>
<reference evidence="9" key="1">
    <citation type="submission" date="2017-08" db="EMBL/GenBank/DDBJ databases">
        <authorList>
            <person name="Grouzdev D.S."/>
            <person name="Gaisin V.A."/>
            <person name="Rysina M.S."/>
            <person name="Gorlenko V.M."/>
        </authorList>
    </citation>
    <scope>NUCLEOTIDE SEQUENCE [LARGE SCALE GENOMIC DNA]</scope>
    <source>
        <strain evidence="9">Kir15-3F</strain>
    </source>
</reference>
<keyword evidence="3" id="KW-0255">Endonuclease</keyword>
<dbReference type="GO" id="GO:0051607">
    <property type="term" value="P:defense response to virus"/>
    <property type="evidence" value="ECO:0007669"/>
    <property type="project" value="UniProtKB-KW"/>
</dbReference>
<keyword evidence="4" id="KW-0378">Hydrolase</keyword>
<gene>
    <name evidence="8" type="ORF">CJ255_05145</name>
</gene>
<dbReference type="GO" id="GO:0016787">
    <property type="term" value="F:hydrolase activity"/>
    <property type="evidence" value="ECO:0007669"/>
    <property type="project" value="UniProtKB-KW"/>
</dbReference>
<dbReference type="InterPro" id="IPR051083">
    <property type="entry name" value="GrpII_Intron_Splice-Mob/Def"/>
</dbReference>
<dbReference type="Proteomes" id="UP000220527">
    <property type="component" value="Unassembled WGS sequence"/>
</dbReference>
<dbReference type="Pfam" id="PF01867">
    <property type="entry name" value="Cas_Cas1"/>
    <property type="match status" value="1"/>
</dbReference>
<dbReference type="OrthoDB" id="140258at2"/>
<dbReference type="InterPro" id="IPR042206">
    <property type="entry name" value="CRISPR-assoc_Cas1_C"/>
</dbReference>
<dbReference type="EMBL" id="NQWI01000015">
    <property type="protein sequence ID" value="PDW04079.1"/>
    <property type="molecule type" value="Genomic_DNA"/>
</dbReference>
<dbReference type="GO" id="GO:0004519">
    <property type="term" value="F:endonuclease activity"/>
    <property type="evidence" value="ECO:0007669"/>
    <property type="project" value="UniProtKB-KW"/>
</dbReference>
<dbReference type="Gene3D" id="1.20.120.920">
    <property type="entry name" value="CRISPR-associated endonuclease Cas1, C-terminal domain"/>
    <property type="match status" value="1"/>
</dbReference>
<dbReference type="SUPFAM" id="SSF56672">
    <property type="entry name" value="DNA/RNA polymerases"/>
    <property type="match status" value="1"/>
</dbReference>
<evidence type="ECO:0000256" key="5">
    <source>
        <dbReference type="ARBA" id="ARBA00022842"/>
    </source>
</evidence>
<dbReference type="PANTHER" id="PTHR34047">
    <property type="entry name" value="NUCLEAR INTRON MATURASE 1, MITOCHONDRIAL-RELATED"/>
    <property type="match status" value="1"/>
</dbReference>
<dbReference type="InterPro" id="IPR002729">
    <property type="entry name" value="CRISPR-assoc_Cas1"/>
</dbReference>
<evidence type="ECO:0000256" key="6">
    <source>
        <dbReference type="ARBA" id="ARBA00023118"/>
    </source>
</evidence>
<evidence type="ECO:0000256" key="7">
    <source>
        <dbReference type="ARBA" id="ARBA00023125"/>
    </source>
</evidence>
<evidence type="ECO:0000256" key="1">
    <source>
        <dbReference type="ARBA" id="ARBA00022722"/>
    </source>
</evidence>
<dbReference type="GO" id="GO:0046872">
    <property type="term" value="F:metal ion binding"/>
    <property type="evidence" value="ECO:0007669"/>
    <property type="project" value="UniProtKB-KW"/>
</dbReference>
<keyword evidence="7" id="KW-0238">DNA-binding</keyword>
<comment type="caution">
    <text evidence="8">The sequence shown here is derived from an EMBL/GenBank/DDBJ whole genome shotgun (WGS) entry which is preliminary data.</text>
</comment>
<keyword evidence="5" id="KW-0460">Magnesium</keyword>
<keyword evidence="9" id="KW-1185">Reference proteome</keyword>
<evidence type="ECO:0000256" key="3">
    <source>
        <dbReference type="ARBA" id="ARBA00022759"/>
    </source>
</evidence>
<evidence type="ECO:0000256" key="2">
    <source>
        <dbReference type="ARBA" id="ARBA00022723"/>
    </source>
</evidence>
<proteinExistence type="predicted"/>
<accession>A0A2A6RMJ3</accession>
<dbReference type="RefSeq" id="WP_097643022.1">
    <property type="nucleotide sequence ID" value="NZ_NQWI01000015.1"/>
</dbReference>
<keyword evidence="6" id="KW-0051">Antiviral defense</keyword>
<name>A0A2A6RMJ3_9CHLR</name>
<dbReference type="CDD" id="cd09634">
    <property type="entry name" value="Cas1_I-II-III"/>
    <property type="match status" value="1"/>
</dbReference>
<dbReference type="InterPro" id="IPR043502">
    <property type="entry name" value="DNA/RNA_pol_sf"/>
</dbReference>
<organism evidence="8 9">
    <name type="scientific">Candidatus Viridilinea mediisalina</name>
    <dbReference type="NCBI Taxonomy" id="2024553"/>
    <lineage>
        <taxon>Bacteria</taxon>
        <taxon>Bacillati</taxon>
        <taxon>Chloroflexota</taxon>
        <taxon>Chloroflexia</taxon>
        <taxon>Chloroflexales</taxon>
        <taxon>Chloroflexineae</taxon>
        <taxon>Oscillochloridaceae</taxon>
        <taxon>Candidatus Viridilinea</taxon>
    </lineage>
</organism>
<dbReference type="GO" id="GO:0043571">
    <property type="term" value="P:maintenance of CRISPR repeat elements"/>
    <property type="evidence" value="ECO:0007669"/>
    <property type="project" value="InterPro"/>
</dbReference>
<evidence type="ECO:0000256" key="4">
    <source>
        <dbReference type="ARBA" id="ARBA00022801"/>
    </source>
</evidence>
<dbReference type="GO" id="GO:0003677">
    <property type="term" value="F:DNA binding"/>
    <property type="evidence" value="ECO:0007669"/>
    <property type="project" value="UniProtKB-KW"/>
</dbReference>
<evidence type="ECO:0000313" key="9">
    <source>
        <dbReference type="Proteomes" id="UP000220527"/>
    </source>
</evidence>
<dbReference type="PANTHER" id="PTHR34047:SF8">
    <property type="entry name" value="PROTEIN YKFC"/>
    <property type="match status" value="1"/>
</dbReference>
<evidence type="ECO:0000313" key="8">
    <source>
        <dbReference type="EMBL" id="PDW04079.1"/>
    </source>
</evidence>
<dbReference type="AlphaFoldDB" id="A0A2A6RMJ3"/>
<protein>
    <submittedName>
        <fullName evidence="8">Uncharacterized protein</fullName>
    </submittedName>
</protein>